<dbReference type="PATRIC" id="fig|1423784.4.peg.2070"/>
<dbReference type="PROSITE" id="PS51257">
    <property type="entry name" value="PROKAR_LIPOPROTEIN"/>
    <property type="match status" value="1"/>
</dbReference>
<evidence type="ECO:0000256" key="1">
    <source>
        <dbReference type="SAM" id="MobiDB-lite"/>
    </source>
</evidence>
<accession>A0A0R1Z0J8</accession>
<dbReference type="Proteomes" id="UP000051957">
    <property type="component" value="Unassembled WGS sequence"/>
</dbReference>
<organism evidence="3 4">
    <name type="scientific">Lentilactobacillus parabuchneri DSM 5707 = NBRC 107865</name>
    <dbReference type="NCBI Taxonomy" id="1423784"/>
    <lineage>
        <taxon>Bacteria</taxon>
        <taxon>Bacillati</taxon>
        <taxon>Bacillota</taxon>
        <taxon>Bacilli</taxon>
        <taxon>Lactobacillales</taxon>
        <taxon>Lactobacillaceae</taxon>
        <taxon>Lentilactobacillus</taxon>
    </lineage>
</organism>
<dbReference type="RefSeq" id="WP_057910767.1">
    <property type="nucleotide sequence ID" value="NZ_AZGK01000006.1"/>
</dbReference>
<dbReference type="EMBL" id="AZGK01000006">
    <property type="protein sequence ID" value="KRM46452.1"/>
    <property type="molecule type" value="Genomic_DNA"/>
</dbReference>
<proteinExistence type="predicted"/>
<name>A0A0R1Z0J8_9LACO</name>
<evidence type="ECO:0008006" key="5">
    <source>
        <dbReference type="Google" id="ProtNLM"/>
    </source>
</evidence>
<dbReference type="AlphaFoldDB" id="A0A0R1Z0J8"/>
<comment type="caution">
    <text evidence="3">The sequence shown here is derived from an EMBL/GenBank/DDBJ whole genome shotgun (WGS) entry which is preliminary data.</text>
</comment>
<evidence type="ECO:0000313" key="4">
    <source>
        <dbReference type="Proteomes" id="UP000051957"/>
    </source>
</evidence>
<sequence length="173" mass="19385">MKKLLMTACLLVVLPVSLFGCSTNSNSDKSSSSSTQNTAQSSSSTASSASASDASSSSSKVTTVTGRKAVKVRYENLKFTTTLDHEYQEEHLYRYVPGTVTSNQIFHWDGLNVSTNTKVHVDKKAIATFKDHDDNEYDHEDFYRIKFDNGKSSKQYWVNDDVLQNDHETDYDD</sequence>
<reference evidence="3 4" key="1">
    <citation type="journal article" date="2015" name="Genome Announc.">
        <title>Expanding the biotechnology potential of lactobacilli through comparative genomics of 213 strains and associated genera.</title>
        <authorList>
            <person name="Sun Z."/>
            <person name="Harris H.M."/>
            <person name="McCann A."/>
            <person name="Guo C."/>
            <person name="Argimon S."/>
            <person name="Zhang W."/>
            <person name="Yang X."/>
            <person name="Jeffery I.B."/>
            <person name="Cooney J.C."/>
            <person name="Kagawa T.F."/>
            <person name="Liu W."/>
            <person name="Song Y."/>
            <person name="Salvetti E."/>
            <person name="Wrobel A."/>
            <person name="Rasinkangas P."/>
            <person name="Parkhill J."/>
            <person name="Rea M.C."/>
            <person name="O'Sullivan O."/>
            <person name="Ritari J."/>
            <person name="Douillard F.P."/>
            <person name="Paul Ross R."/>
            <person name="Yang R."/>
            <person name="Briner A.E."/>
            <person name="Felis G.E."/>
            <person name="de Vos W.M."/>
            <person name="Barrangou R."/>
            <person name="Klaenhammer T.R."/>
            <person name="Caufield P.W."/>
            <person name="Cui Y."/>
            <person name="Zhang H."/>
            <person name="O'Toole P.W."/>
        </authorList>
    </citation>
    <scope>NUCLEOTIDE SEQUENCE [LARGE SCALE GENOMIC DNA]</scope>
    <source>
        <strain evidence="3 4">DSM 5707</strain>
    </source>
</reference>
<dbReference type="GeneID" id="69802122"/>
<keyword evidence="2" id="KW-0732">Signal</keyword>
<feature type="chain" id="PRO_5038660904" description="Lipoprotein" evidence="2">
    <location>
        <begin position="19"/>
        <end position="173"/>
    </location>
</feature>
<feature type="signal peptide" evidence="2">
    <location>
        <begin position="1"/>
        <end position="18"/>
    </location>
</feature>
<gene>
    <name evidence="3" type="ORF">FC51_GL002028</name>
</gene>
<protein>
    <recommendedName>
        <fullName evidence="5">Lipoprotein</fullName>
    </recommendedName>
</protein>
<feature type="region of interest" description="Disordered" evidence="1">
    <location>
        <begin position="25"/>
        <end position="60"/>
    </location>
</feature>
<evidence type="ECO:0000256" key="2">
    <source>
        <dbReference type="SAM" id="SignalP"/>
    </source>
</evidence>
<evidence type="ECO:0000313" key="3">
    <source>
        <dbReference type="EMBL" id="KRM46452.1"/>
    </source>
</evidence>